<dbReference type="Pfam" id="PF00266">
    <property type="entry name" value="Aminotran_5"/>
    <property type="match status" value="1"/>
</dbReference>
<comment type="caution">
    <text evidence="12">The sequence shown here is derived from an EMBL/GenBank/DDBJ whole genome shotgun (WGS) entry which is preliminary data.</text>
</comment>
<comment type="similarity">
    <text evidence="2">Belongs to the class-V pyridoxal-phosphate-dependent aminotransferase family. NifS/IscS subfamily.</text>
</comment>
<evidence type="ECO:0000256" key="2">
    <source>
        <dbReference type="ARBA" id="ARBA00006490"/>
    </source>
</evidence>
<protein>
    <recommendedName>
        <fullName evidence="3">cysteine desulfurase</fullName>
        <ecNumber evidence="3">2.8.1.7</ecNumber>
    </recommendedName>
</protein>
<dbReference type="InterPro" id="IPR020578">
    <property type="entry name" value="Aminotrans_V_PyrdxlP_BS"/>
</dbReference>
<dbReference type="GO" id="GO:0031071">
    <property type="term" value="F:cysteine desulfurase activity"/>
    <property type="evidence" value="ECO:0007669"/>
    <property type="project" value="UniProtKB-EC"/>
</dbReference>
<evidence type="ECO:0000256" key="4">
    <source>
        <dbReference type="ARBA" id="ARBA00022723"/>
    </source>
</evidence>
<dbReference type="GO" id="GO:0046872">
    <property type="term" value="F:metal ion binding"/>
    <property type="evidence" value="ECO:0007669"/>
    <property type="project" value="UniProtKB-KW"/>
</dbReference>
<keyword evidence="5" id="KW-0663">Pyridoxal phosphate</keyword>
<evidence type="ECO:0000256" key="8">
    <source>
        <dbReference type="ARBA" id="ARBA00050776"/>
    </source>
</evidence>
<dbReference type="PROSITE" id="PS00595">
    <property type="entry name" value="AA_TRANSFER_CLASS_5"/>
    <property type="match status" value="1"/>
</dbReference>
<keyword evidence="4" id="KW-0479">Metal-binding</keyword>
<accession>A0A2U2ALP7</accession>
<evidence type="ECO:0000256" key="7">
    <source>
        <dbReference type="ARBA" id="ARBA00023014"/>
    </source>
</evidence>
<dbReference type="GO" id="GO:0051536">
    <property type="term" value="F:iron-sulfur cluster binding"/>
    <property type="evidence" value="ECO:0007669"/>
    <property type="project" value="UniProtKB-KW"/>
</dbReference>
<evidence type="ECO:0000313" key="12">
    <source>
        <dbReference type="EMBL" id="PWD84134.1"/>
    </source>
</evidence>
<dbReference type="InterPro" id="IPR000192">
    <property type="entry name" value="Aminotrans_V_dom"/>
</dbReference>
<feature type="region of interest" description="Disordered" evidence="10">
    <location>
        <begin position="16"/>
        <end position="37"/>
    </location>
</feature>
<name>A0A2U2ALP7_9GAMM</name>
<dbReference type="PANTHER" id="PTHR11601:SF34">
    <property type="entry name" value="CYSTEINE DESULFURASE"/>
    <property type="match status" value="1"/>
</dbReference>
<evidence type="ECO:0000256" key="3">
    <source>
        <dbReference type="ARBA" id="ARBA00012239"/>
    </source>
</evidence>
<gene>
    <name evidence="12" type="ORF">DC082_00880</name>
</gene>
<feature type="domain" description="Aminotransferase class V" evidence="11">
    <location>
        <begin position="47"/>
        <end position="402"/>
    </location>
</feature>
<keyword evidence="7" id="KW-0411">Iron-sulfur</keyword>
<keyword evidence="13" id="KW-1185">Reference proteome</keyword>
<dbReference type="InterPro" id="IPR015424">
    <property type="entry name" value="PyrdxlP-dep_Trfase"/>
</dbReference>
<reference evidence="12 13" key="1">
    <citation type="journal article" date="2018" name="Genome Announc.">
        <title>Ignatzschineria cameli sp. nov., isolated from necrotic foot tissue of dromedaries (Camelus dromedarius) and associated maggots (Wohlfahrtia species) in Dubai.</title>
        <authorList>
            <person name="Tsang C.C."/>
            <person name="Tang J.Y."/>
            <person name="Fong J.Y."/>
            <person name="Kinne J."/>
            <person name="Lee H.H."/>
            <person name="Joseph M."/>
            <person name="Jose S."/>
            <person name="Schuster R.K."/>
            <person name="Tang Y."/>
            <person name="Sivakumar S."/>
            <person name="Chen J.H."/>
            <person name="Teng J.L."/>
            <person name="Lau S.K."/>
            <person name="Wernery U."/>
            <person name="Woo P.C."/>
        </authorList>
    </citation>
    <scope>NUCLEOTIDE SEQUENCE [LARGE SCALE GENOMIC DNA]</scope>
    <source>
        <strain evidence="12 13">KCTC 22643</strain>
    </source>
</reference>
<comment type="cofactor">
    <cofactor evidence="1 9">
        <name>pyridoxal 5'-phosphate</name>
        <dbReference type="ChEBI" id="CHEBI:597326"/>
    </cofactor>
</comment>
<keyword evidence="6" id="KW-0408">Iron</keyword>
<evidence type="ECO:0000259" key="11">
    <source>
        <dbReference type="Pfam" id="PF00266"/>
    </source>
</evidence>
<dbReference type="Gene3D" id="3.90.1150.10">
    <property type="entry name" value="Aspartate Aminotransferase, domain 1"/>
    <property type="match status" value="1"/>
</dbReference>
<dbReference type="EMBL" id="QEWR01000002">
    <property type="protein sequence ID" value="PWD84134.1"/>
    <property type="molecule type" value="Genomic_DNA"/>
</dbReference>
<dbReference type="EC" id="2.8.1.7" evidence="3"/>
<evidence type="ECO:0000256" key="9">
    <source>
        <dbReference type="RuleBase" id="RU004504"/>
    </source>
</evidence>
<dbReference type="RefSeq" id="WP_109235340.1">
    <property type="nucleotide sequence ID" value="NZ_BMXZ01000001.1"/>
</dbReference>
<evidence type="ECO:0000256" key="6">
    <source>
        <dbReference type="ARBA" id="ARBA00023004"/>
    </source>
</evidence>
<dbReference type="AlphaFoldDB" id="A0A2U2ALP7"/>
<dbReference type="Gene3D" id="3.40.640.10">
    <property type="entry name" value="Type I PLP-dependent aspartate aminotransferase-like (Major domain)"/>
    <property type="match status" value="1"/>
</dbReference>
<sequence>MKSILENFGIDPFMKQRNNQQDHALQKRSIGKSDSKLPTKPQFSGIIYLDYAATTPVDPEVIDSMVSAMECDWANVGSPHELGMLTKQRVEDALSEIAAHFNLQRDEIIITSGATESINHALKGVLMAQKKREIITTTIEHKATVNTVQALMKQGYRAKFIAPNAERTITAEMVESAITEETALISLIWVNNETGDKLPVEEIAQVARQYKIPIHIDATQAAPHFQFDATQFDLVSLSAHKCYGPKGIGLLYRRAFPKLPMKPLIDGSGGQMALRAGTMMNESIVGFAKALNLIAQRWEDERHRLVRLESLLLKQLLPYGVEVNSASPLAEREPGVLNLYIPHVHADALMALIPKVAIAKGSACNSDSSLPSYVLTEMGYSHRRALSSIRVSVGRFTTEEEVLTAGNYLSEAIAFLQSIALGESAAWYGEYNLYDSDVSSILTPELVAESCEDYQENKIPAEPLLVIDEPHYQLALYGSVDALEVDDGKILKLQDITAKVYGAPFYLALFNELVKTLRESALTPNLSLETLLGRRIPAQYLRDSLQIEKALRNFANESL</sequence>
<proteinExistence type="inferred from homology"/>
<comment type="catalytic activity">
    <reaction evidence="8">
        <text>(sulfur carrier)-H + L-cysteine = (sulfur carrier)-SH + L-alanine</text>
        <dbReference type="Rhea" id="RHEA:43892"/>
        <dbReference type="Rhea" id="RHEA-COMP:14737"/>
        <dbReference type="Rhea" id="RHEA-COMP:14739"/>
        <dbReference type="ChEBI" id="CHEBI:29917"/>
        <dbReference type="ChEBI" id="CHEBI:35235"/>
        <dbReference type="ChEBI" id="CHEBI:57972"/>
        <dbReference type="ChEBI" id="CHEBI:64428"/>
        <dbReference type="EC" id="2.8.1.7"/>
    </reaction>
</comment>
<dbReference type="SUPFAM" id="SSF53383">
    <property type="entry name" value="PLP-dependent transferases"/>
    <property type="match status" value="1"/>
</dbReference>
<dbReference type="InterPro" id="IPR015421">
    <property type="entry name" value="PyrdxlP-dep_Trfase_major"/>
</dbReference>
<evidence type="ECO:0000313" key="13">
    <source>
        <dbReference type="Proteomes" id="UP000244948"/>
    </source>
</evidence>
<organism evidence="12 13">
    <name type="scientific">Ignatzschineria indica</name>
    <dbReference type="NCBI Taxonomy" id="472583"/>
    <lineage>
        <taxon>Bacteria</taxon>
        <taxon>Pseudomonadati</taxon>
        <taxon>Pseudomonadota</taxon>
        <taxon>Gammaproteobacteria</taxon>
        <taxon>Cardiobacteriales</taxon>
        <taxon>Ignatzschineriaceae</taxon>
        <taxon>Ignatzschineria</taxon>
    </lineage>
</organism>
<dbReference type="Proteomes" id="UP000244948">
    <property type="component" value="Unassembled WGS sequence"/>
</dbReference>
<evidence type="ECO:0000256" key="10">
    <source>
        <dbReference type="SAM" id="MobiDB-lite"/>
    </source>
</evidence>
<evidence type="ECO:0000256" key="1">
    <source>
        <dbReference type="ARBA" id="ARBA00001933"/>
    </source>
</evidence>
<dbReference type="PANTHER" id="PTHR11601">
    <property type="entry name" value="CYSTEINE DESULFURYLASE FAMILY MEMBER"/>
    <property type="match status" value="1"/>
</dbReference>
<dbReference type="InterPro" id="IPR015422">
    <property type="entry name" value="PyrdxlP-dep_Trfase_small"/>
</dbReference>
<evidence type="ECO:0000256" key="5">
    <source>
        <dbReference type="ARBA" id="ARBA00022898"/>
    </source>
</evidence>